<dbReference type="PANTHER" id="PTHR32309:SF31">
    <property type="entry name" value="CAPSULAR EXOPOLYSACCHARIDE FAMILY"/>
    <property type="match status" value="1"/>
</dbReference>
<dbReference type="InterPro" id="IPR050445">
    <property type="entry name" value="Bact_polysacc_biosynth/exp"/>
</dbReference>
<keyword evidence="2" id="KW-0812">Transmembrane</keyword>
<dbReference type="RefSeq" id="WP_164128962.1">
    <property type="nucleotide sequence ID" value="NZ_JAAGOX010000011.1"/>
</dbReference>
<name>A0A6B2NRQ6_9RHOB</name>
<feature type="coiled-coil region" evidence="1">
    <location>
        <begin position="168"/>
        <end position="202"/>
    </location>
</feature>
<feature type="transmembrane region" description="Helical" evidence="2">
    <location>
        <begin position="20"/>
        <end position="37"/>
    </location>
</feature>
<reference evidence="3" key="1">
    <citation type="submission" date="2020-02" db="EMBL/GenBank/DDBJ databases">
        <title>Delineation of the pyrene-degrading pathway in Roseobacter clade bacteria by genomic analysis.</title>
        <authorList>
            <person name="Zhou H."/>
            <person name="Wang H."/>
        </authorList>
    </citation>
    <scope>NUCLEOTIDE SEQUENCE</scope>
    <source>
        <strain evidence="3">PrR005</strain>
    </source>
</reference>
<comment type="caution">
    <text evidence="3">The sequence shown here is derived from an EMBL/GenBank/DDBJ whole genome shotgun (WGS) entry which is preliminary data.</text>
</comment>
<evidence type="ECO:0000256" key="2">
    <source>
        <dbReference type="SAM" id="Phobius"/>
    </source>
</evidence>
<dbReference type="AlphaFoldDB" id="A0A6B2NRQ6"/>
<protein>
    <submittedName>
        <fullName evidence="3">DUF874 domain-containing protein</fullName>
    </submittedName>
</protein>
<proteinExistence type="predicted"/>
<feature type="coiled-coil region" evidence="1">
    <location>
        <begin position="255"/>
        <end position="320"/>
    </location>
</feature>
<dbReference type="EMBL" id="JAAGOX010000011">
    <property type="protein sequence ID" value="NDW45014.1"/>
    <property type="molecule type" value="Genomic_DNA"/>
</dbReference>
<keyword evidence="2" id="KW-0472">Membrane</keyword>
<organism evidence="3">
    <name type="scientific">Ruegeria sp. PrR005</name>
    <dbReference type="NCBI Taxonomy" id="2706882"/>
    <lineage>
        <taxon>Bacteria</taxon>
        <taxon>Pseudomonadati</taxon>
        <taxon>Pseudomonadota</taxon>
        <taxon>Alphaproteobacteria</taxon>
        <taxon>Rhodobacterales</taxon>
        <taxon>Roseobacteraceae</taxon>
        <taxon>Ruegeria</taxon>
    </lineage>
</organism>
<dbReference type="PANTHER" id="PTHR32309">
    <property type="entry name" value="TYROSINE-PROTEIN KINASE"/>
    <property type="match status" value="1"/>
</dbReference>
<evidence type="ECO:0000313" key="3">
    <source>
        <dbReference type="EMBL" id="NDW45014.1"/>
    </source>
</evidence>
<accession>A0A6B2NRQ6</accession>
<gene>
    <name evidence="3" type="ORF">G0P99_08590</name>
</gene>
<keyword evidence="2" id="KW-1133">Transmembrane helix</keyword>
<keyword evidence="1" id="KW-0175">Coiled coil</keyword>
<evidence type="ECO:0000256" key="1">
    <source>
        <dbReference type="SAM" id="Coils"/>
    </source>
</evidence>
<sequence length="424" mass="47550">MGPIYSISDAIDMLRRRARLILGVILLGSVLSLIMAMRHQHEYESYEVIQIARPVVSDELARSTVEGSSARRLQLIQQILTTRGTMLEIIEKYGLYDDLPGLKPQAKVNMLRSAVRIEGIAAAREGYSDDGAISVLSITARMPTPELAQQVAHEFGHRTVELSKQTRIENARATLNFFDAQKAALEQDIEALDAEIEAYRATHQLSLPGAVEARRDEISTINDGLLDIARERIQIERSMELAAQSERPATAERLRKDLSEQLATLDAQRDLLEGRKNALERLIESSPEVERALGAYDRSLDQLRDQLAQVVSRRNEAEMGFLIEAERQAERLTVIEEASLPDYPVTESRKKIALLGLAGSIGVALGLAYVLEWRNPVIRSADQMERELGFRPVVVVPYLDASAPRRSLWQRLTRRFRGPRAPAE</sequence>
<feature type="transmembrane region" description="Helical" evidence="2">
    <location>
        <begin position="352"/>
        <end position="371"/>
    </location>
</feature>